<dbReference type="RefSeq" id="WP_406857082.1">
    <property type="nucleotide sequence ID" value="NZ_CP157484.1"/>
</dbReference>
<keyword evidence="1" id="KW-0732">Signal</keyword>
<protein>
    <submittedName>
        <fullName evidence="2">Uncharacterized protein</fullName>
    </submittedName>
</protein>
<feature type="signal peptide" evidence="1">
    <location>
        <begin position="1"/>
        <end position="25"/>
    </location>
</feature>
<dbReference type="AlphaFoldDB" id="A0AAU7JJ55"/>
<reference evidence="2" key="1">
    <citation type="submission" date="2024-05" db="EMBL/GenBank/DDBJ databases">
        <authorList>
            <person name="Kim S."/>
            <person name="Heo J."/>
            <person name="Choi H."/>
            <person name="Choi Y."/>
            <person name="Kwon S.-W."/>
            <person name="Kim Y."/>
        </authorList>
    </citation>
    <scope>NUCLEOTIDE SEQUENCE</scope>
    <source>
        <strain evidence="2">KACC 23698</strain>
    </source>
</reference>
<evidence type="ECO:0000256" key="1">
    <source>
        <dbReference type="SAM" id="SignalP"/>
    </source>
</evidence>
<organism evidence="2">
    <name type="scientific">Alsobacter sp. KACC 23698</name>
    <dbReference type="NCBI Taxonomy" id="3149229"/>
    <lineage>
        <taxon>Bacteria</taxon>
        <taxon>Pseudomonadati</taxon>
        <taxon>Pseudomonadota</taxon>
        <taxon>Alphaproteobacteria</taxon>
        <taxon>Hyphomicrobiales</taxon>
        <taxon>Alsobacteraceae</taxon>
        <taxon>Alsobacter</taxon>
    </lineage>
</organism>
<feature type="chain" id="PRO_5043313559" evidence="1">
    <location>
        <begin position="26"/>
        <end position="81"/>
    </location>
</feature>
<accession>A0AAU7JJ55</accession>
<dbReference type="EMBL" id="CP157484">
    <property type="protein sequence ID" value="XBO40227.1"/>
    <property type="molecule type" value="Genomic_DNA"/>
</dbReference>
<sequence>MLKITLTAMAGALAAGFLAVSPAQAGASTGTWRHSPEEVYATQQYQRERAMRRHNYERRSRRDYEQERYYRPRQRGWGDEF</sequence>
<name>A0AAU7JJ55_9HYPH</name>
<evidence type="ECO:0000313" key="2">
    <source>
        <dbReference type="EMBL" id="XBO40227.1"/>
    </source>
</evidence>
<gene>
    <name evidence="2" type="ORF">ABEG18_05455</name>
</gene>
<proteinExistence type="predicted"/>